<dbReference type="InterPro" id="IPR000398">
    <property type="entry name" value="Thymidylate_synthase"/>
</dbReference>
<evidence type="ECO:0000256" key="4">
    <source>
        <dbReference type="ARBA" id="ARBA00022727"/>
    </source>
</evidence>
<evidence type="ECO:0000256" key="2">
    <source>
        <dbReference type="ARBA" id="ARBA00022603"/>
    </source>
</evidence>
<dbReference type="Pfam" id="PF00303">
    <property type="entry name" value="Thymidylat_synt"/>
    <property type="match status" value="1"/>
</dbReference>
<evidence type="ECO:0000256" key="3">
    <source>
        <dbReference type="ARBA" id="ARBA00022679"/>
    </source>
</evidence>
<dbReference type="NCBIfam" id="TIGR03284">
    <property type="entry name" value="thym_sym"/>
    <property type="match status" value="1"/>
</dbReference>
<keyword evidence="2" id="KW-0489">Methyltransferase</keyword>
<dbReference type="PANTHER" id="PTHR11548">
    <property type="entry name" value="THYMIDYLATE SYNTHASE 1"/>
    <property type="match status" value="1"/>
</dbReference>
<dbReference type="GO" id="GO:0005829">
    <property type="term" value="C:cytosol"/>
    <property type="evidence" value="ECO:0007669"/>
    <property type="project" value="TreeGrafter"/>
</dbReference>
<accession>A0A382J1T8</accession>
<dbReference type="SUPFAM" id="SSF55831">
    <property type="entry name" value="Thymidylate synthase/dCMP hydroxymethylase"/>
    <property type="match status" value="1"/>
</dbReference>
<dbReference type="AlphaFoldDB" id="A0A382J1T8"/>
<dbReference type="InterPro" id="IPR023451">
    <property type="entry name" value="Thymidate_synth/dCMP_Mease_dom"/>
</dbReference>
<dbReference type="CDD" id="cd00351">
    <property type="entry name" value="TS_Pyrimidine_HMase"/>
    <property type="match status" value="1"/>
</dbReference>
<dbReference type="EC" id="2.1.1.45" evidence="1"/>
<keyword evidence="4" id="KW-0545">Nucleotide biosynthesis</keyword>
<dbReference type="PANTHER" id="PTHR11548:SF1">
    <property type="entry name" value="THYMIDYLATE SYNTHASE 1"/>
    <property type="match status" value="1"/>
</dbReference>
<dbReference type="EMBL" id="UINC01071161">
    <property type="protein sequence ID" value="SVC05866.1"/>
    <property type="molecule type" value="Genomic_DNA"/>
</dbReference>
<dbReference type="InterPro" id="IPR020940">
    <property type="entry name" value="Thymidylate_synthase_AS"/>
</dbReference>
<evidence type="ECO:0000259" key="5">
    <source>
        <dbReference type="Pfam" id="PF00303"/>
    </source>
</evidence>
<gene>
    <name evidence="6" type="ORF">METZ01_LOCUS258720</name>
</gene>
<sequence>MDNEERTGMGTLSTIGTMVKYDLSERFPALTLRRVYPRLAFEETRFFISGETDTNLLEEKGVNFWKKNTSREFLDNRKLYDLPVGDMGKGYGYQWRGFNDEIDQLERTISELKSNGSSRRALITAWNPAQLDEMALPPCHIIQHYLIKDGKLNCTLFMRSNDLPFGAPYNVMSYALTTHFLSKILDVEPGILVHQNSDSHIYLNQIPMVEEMITRSPVEDNCELIIRPEIKNIDDILDLKWDDEIFIKNYNPHPDVEDKPPMNI</sequence>
<proteinExistence type="predicted"/>
<organism evidence="6">
    <name type="scientific">marine metagenome</name>
    <dbReference type="NCBI Taxonomy" id="408172"/>
    <lineage>
        <taxon>unclassified sequences</taxon>
        <taxon>metagenomes</taxon>
        <taxon>ecological metagenomes</taxon>
    </lineage>
</organism>
<dbReference type="InterPro" id="IPR036926">
    <property type="entry name" value="Thymidate_synth/dCMP_Mease_sf"/>
</dbReference>
<dbReference type="GO" id="GO:0004799">
    <property type="term" value="F:thymidylate synthase activity"/>
    <property type="evidence" value="ECO:0007669"/>
    <property type="project" value="UniProtKB-EC"/>
</dbReference>
<keyword evidence="3" id="KW-0808">Transferase</keyword>
<name>A0A382J1T8_9ZZZZ</name>
<dbReference type="GO" id="GO:0006231">
    <property type="term" value="P:dTMP biosynthetic process"/>
    <property type="evidence" value="ECO:0007669"/>
    <property type="project" value="InterPro"/>
</dbReference>
<feature type="domain" description="Thymidylate synthase/dCMP hydroxymethylase" evidence="5">
    <location>
        <begin position="3"/>
        <end position="257"/>
    </location>
</feature>
<evidence type="ECO:0000256" key="1">
    <source>
        <dbReference type="ARBA" id="ARBA00011947"/>
    </source>
</evidence>
<dbReference type="Gene3D" id="3.30.572.10">
    <property type="entry name" value="Thymidylate synthase/dCMP hydroxymethylase domain"/>
    <property type="match status" value="1"/>
</dbReference>
<dbReference type="PRINTS" id="PR00108">
    <property type="entry name" value="THYMDSNTHASE"/>
</dbReference>
<dbReference type="InterPro" id="IPR045097">
    <property type="entry name" value="Thymidate_synth/dCMP_Mease"/>
</dbReference>
<dbReference type="GO" id="GO:0032259">
    <property type="term" value="P:methylation"/>
    <property type="evidence" value="ECO:0007669"/>
    <property type="project" value="UniProtKB-KW"/>
</dbReference>
<evidence type="ECO:0000313" key="6">
    <source>
        <dbReference type="EMBL" id="SVC05866.1"/>
    </source>
</evidence>
<dbReference type="PROSITE" id="PS00091">
    <property type="entry name" value="THYMIDYLATE_SYNTHASE"/>
    <property type="match status" value="1"/>
</dbReference>
<reference evidence="6" key="1">
    <citation type="submission" date="2018-05" db="EMBL/GenBank/DDBJ databases">
        <authorList>
            <person name="Lanie J.A."/>
            <person name="Ng W.-L."/>
            <person name="Kazmierczak K.M."/>
            <person name="Andrzejewski T.M."/>
            <person name="Davidsen T.M."/>
            <person name="Wayne K.J."/>
            <person name="Tettelin H."/>
            <person name="Glass J.I."/>
            <person name="Rusch D."/>
            <person name="Podicherti R."/>
            <person name="Tsui H.-C.T."/>
            <person name="Winkler M.E."/>
        </authorList>
    </citation>
    <scope>NUCLEOTIDE SEQUENCE</scope>
</reference>
<protein>
    <recommendedName>
        <fullName evidence="1">thymidylate synthase</fullName>
        <ecNumber evidence="1">2.1.1.45</ecNumber>
    </recommendedName>
</protein>